<comment type="caution">
    <text evidence="2">The sequence shown here is derived from an EMBL/GenBank/DDBJ whole genome shotgun (WGS) entry which is preliminary data.</text>
</comment>
<dbReference type="EMBL" id="RCUY01000005">
    <property type="protein sequence ID" value="RLP82977.1"/>
    <property type="molecule type" value="Genomic_DNA"/>
</dbReference>
<dbReference type="SUPFAM" id="SSF52266">
    <property type="entry name" value="SGNH hydrolase"/>
    <property type="match status" value="1"/>
</dbReference>
<dbReference type="Pfam" id="PF14606">
    <property type="entry name" value="Lipase_GDSL_3"/>
    <property type="match status" value="1"/>
</dbReference>
<evidence type="ECO:0000313" key="3">
    <source>
        <dbReference type="Proteomes" id="UP000269438"/>
    </source>
</evidence>
<dbReference type="Gene3D" id="3.40.50.1110">
    <property type="entry name" value="SGNH hydrolase"/>
    <property type="match status" value="1"/>
</dbReference>
<organism evidence="2 3">
    <name type="scientific">Mycetocola lacteus</name>
    <dbReference type="NCBI Taxonomy" id="76637"/>
    <lineage>
        <taxon>Bacteria</taxon>
        <taxon>Bacillati</taxon>
        <taxon>Actinomycetota</taxon>
        <taxon>Actinomycetes</taxon>
        <taxon>Micrococcales</taxon>
        <taxon>Microbacteriaceae</taxon>
        <taxon>Mycetocola</taxon>
    </lineage>
</organism>
<gene>
    <name evidence="2" type="ORF">D9V34_06955</name>
</gene>
<dbReference type="OrthoDB" id="2060945at2"/>
<dbReference type="InterPro" id="IPR013830">
    <property type="entry name" value="SGNH_hydro"/>
</dbReference>
<reference evidence="2 3" key="1">
    <citation type="submission" date="2018-10" db="EMBL/GenBank/DDBJ databases">
        <authorList>
            <person name="Li J."/>
        </authorList>
    </citation>
    <scope>NUCLEOTIDE SEQUENCE [LARGE SCALE GENOMIC DNA]</scope>
    <source>
        <strain evidence="2 3">JCM 11654</strain>
    </source>
</reference>
<name>A0A3L7ARE9_9MICO</name>
<evidence type="ECO:0000313" key="2">
    <source>
        <dbReference type="EMBL" id="RLP82977.1"/>
    </source>
</evidence>
<dbReference type="AlphaFoldDB" id="A0A3L7ARE9"/>
<dbReference type="Proteomes" id="UP000269438">
    <property type="component" value="Unassembled WGS sequence"/>
</dbReference>
<dbReference type="Gene3D" id="2.60.120.260">
    <property type="entry name" value="Galactose-binding domain-like"/>
    <property type="match status" value="1"/>
</dbReference>
<accession>A0A3L7ARE9</accession>
<keyword evidence="3" id="KW-1185">Reference proteome</keyword>
<protein>
    <submittedName>
        <fullName evidence="2">Lipase</fullName>
    </submittedName>
</protein>
<proteinExistence type="predicted"/>
<dbReference type="RefSeq" id="WP_121688115.1">
    <property type="nucleotide sequence ID" value="NZ_RCUY01000005.1"/>
</dbReference>
<sequence length="390" mass="41956">MTTTPTPVPLNDTLIRGAAQLESTEHGLLPHRLPAWARAQNTDPQLSMVEAQPSGVRLAFFSAATVIELDLFRSRTTYSGVPARPDGIVELTIDGERITQMVTSGGSTTTIDMATGVPTTEVGPVATLRFEGLSAASKLVEIWLPHNEQIAIAALRTDAPVTPIAADARPVWVHHGSSISHGSNAVRPTGIWPVVAARGADLELVNLGFGGSALLDPFTARKIRDTPADLISLKLGINLTNLDLMRVRAFGPAIHGFLDTIREGHPDTPLLVISPIYCGIHEDTPGPGMFDLEALVTGQLRFIATGKPDEVRAGKLTLRVIRAELERIITERRATDPNLFYLDGQELYGEADAETHPLPDALHPGAESHQIMGERFARIALGEGTDTWSL</sequence>
<evidence type="ECO:0000259" key="1">
    <source>
        <dbReference type="Pfam" id="PF14606"/>
    </source>
</evidence>
<dbReference type="InterPro" id="IPR036514">
    <property type="entry name" value="SGNH_hydro_sf"/>
</dbReference>
<feature type="domain" description="SGNH hydrolase-type esterase" evidence="1">
    <location>
        <begin position="173"/>
        <end position="274"/>
    </location>
</feature>